<dbReference type="InterPro" id="IPR008979">
    <property type="entry name" value="Galactose-bd-like_sf"/>
</dbReference>
<dbReference type="InterPro" id="IPR023232">
    <property type="entry name" value="Glyco_hydro_2_AS"/>
</dbReference>
<dbReference type="InterPro" id="IPR023230">
    <property type="entry name" value="Glyco_hydro_2_CS"/>
</dbReference>
<dbReference type="Gene3D" id="2.60.40.10">
    <property type="entry name" value="Immunoglobulins"/>
    <property type="match status" value="1"/>
</dbReference>
<dbReference type="PROSITE" id="PS00608">
    <property type="entry name" value="GLYCOSYL_HYDROL_F2_2"/>
    <property type="match status" value="1"/>
</dbReference>
<dbReference type="GO" id="GO:0004566">
    <property type="term" value="F:beta-glucuronidase activity"/>
    <property type="evidence" value="ECO:0000318"/>
    <property type="project" value="GO_Central"/>
</dbReference>
<dbReference type="Pfam" id="PF02837">
    <property type="entry name" value="Glyco_hydro_2_N"/>
    <property type="match status" value="1"/>
</dbReference>
<dbReference type="SUPFAM" id="SSF49785">
    <property type="entry name" value="Galactose-binding domain-like"/>
    <property type="match status" value="1"/>
</dbReference>
<dbReference type="Ensembl" id="ENSCINT00000010614.3">
    <property type="protein sequence ID" value="ENSCINP00000010614.3"/>
    <property type="gene ID" value="ENSCING00000005153.3"/>
</dbReference>
<feature type="domain" description="Glycoside hydrolase family 2 catalytic" evidence="4">
    <location>
        <begin position="327"/>
        <end position="626"/>
    </location>
</feature>
<dbReference type="STRING" id="7719.ENSCINP00000010614"/>
<dbReference type="InterPro" id="IPR036156">
    <property type="entry name" value="Beta-gal/glucu_dom_sf"/>
</dbReference>
<dbReference type="InterPro" id="IPR013783">
    <property type="entry name" value="Ig-like_fold"/>
</dbReference>
<feature type="domain" description="Glycosyl hydrolases family 2 sugar binding" evidence="5">
    <location>
        <begin position="28"/>
        <end position="209"/>
    </location>
</feature>
<evidence type="ECO:0008006" key="8">
    <source>
        <dbReference type="Google" id="ProtNLM"/>
    </source>
</evidence>
<dbReference type="PANTHER" id="PTHR10066:SF67">
    <property type="entry name" value="BETA-GLUCURONIDASE"/>
    <property type="match status" value="1"/>
</dbReference>
<reference evidence="6" key="3">
    <citation type="submission" date="2025-08" db="UniProtKB">
        <authorList>
            <consortium name="Ensembl"/>
        </authorList>
    </citation>
    <scope>IDENTIFICATION</scope>
</reference>
<dbReference type="GeneTree" id="ENSGT00390000001752"/>
<dbReference type="InterPro" id="IPR006103">
    <property type="entry name" value="Glyco_hydro_2_cat"/>
</dbReference>
<dbReference type="PRINTS" id="PR00132">
    <property type="entry name" value="GLHYDRLASE2"/>
</dbReference>
<dbReference type="InterPro" id="IPR006104">
    <property type="entry name" value="Glyco_hydro_2_N"/>
</dbReference>
<dbReference type="Pfam" id="PF02836">
    <property type="entry name" value="Glyco_hydro_2_C"/>
    <property type="match status" value="1"/>
</dbReference>
<comment type="similarity">
    <text evidence="1">Belongs to the glycosyl hydrolase 2 family.</text>
</comment>
<evidence type="ECO:0000259" key="5">
    <source>
        <dbReference type="Pfam" id="PF02837"/>
    </source>
</evidence>
<dbReference type="Gene3D" id="2.60.120.260">
    <property type="entry name" value="Galactose-binding domain-like"/>
    <property type="match status" value="1"/>
</dbReference>
<evidence type="ECO:0000259" key="4">
    <source>
        <dbReference type="Pfam" id="PF02836"/>
    </source>
</evidence>
<proteinExistence type="inferred from homology"/>
<dbReference type="AlphaFoldDB" id="F6SKU8"/>
<reference evidence="6" key="4">
    <citation type="submission" date="2025-09" db="UniProtKB">
        <authorList>
            <consortium name="Ensembl"/>
        </authorList>
    </citation>
    <scope>IDENTIFICATION</scope>
</reference>
<dbReference type="FunFam" id="3.20.20.80:FF:000029">
    <property type="entry name" value="Beta-glucuronidase"/>
    <property type="match status" value="1"/>
</dbReference>
<dbReference type="GO" id="GO:0005615">
    <property type="term" value="C:extracellular space"/>
    <property type="evidence" value="ECO:0000318"/>
    <property type="project" value="GO_Central"/>
</dbReference>
<dbReference type="EMBL" id="EAAA01001517">
    <property type="status" value="NOT_ANNOTATED_CDS"/>
    <property type="molecule type" value="Genomic_DNA"/>
</dbReference>
<dbReference type="GO" id="GO:0030246">
    <property type="term" value="F:carbohydrate binding"/>
    <property type="evidence" value="ECO:0000318"/>
    <property type="project" value="GO_Central"/>
</dbReference>
<keyword evidence="7" id="KW-1185">Reference proteome</keyword>
<dbReference type="OMA" id="IHDHVGW"/>
<dbReference type="InterPro" id="IPR006101">
    <property type="entry name" value="Glyco_hydro_2"/>
</dbReference>
<dbReference type="SUPFAM" id="SSF51445">
    <property type="entry name" value="(Trans)glycosidases"/>
    <property type="match status" value="1"/>
</dbReference>
<dbReference type="NCBIfam" id="NF007538">
    <property type="entry name" value="PRK10150.1"/>
    <property type="match status" value="1"/>
</dbReference>
<name>F6SKU8_CIOIN</name>
<dbReference type="InterPro" id="IPR017853">
    <property type="entry name" value="GH"/>
</dbReference>
<evidence type="ECO:0000256" key="3">
    <source>
        <dbReference type="ARBA" id="ARBA00023295"/>
    </source>
</evidence>
<dbReference type="Proteomes" id="UP000008144">
    <property type="component" value="Chromosome 2"/>
</dbReference>
<dbReference type="FunFam" id="2.60.120.260:FF:000312">
    <property type="entry name" value="Uncharacterized protein"/>
    <property type="match status" value="1"/>
</dbReference>
<keyword evidence="3" id="KW-0326">Glycosidase</keyword>
<dbReference type="FunCoup" id="F6SKU8">
    <property type="interactions" value="173"/>
</dbReference>
<keyword evidence="2" id="KW-0378">Hydrolase</keyword>
<dbReference type="PROSITE" id="PS00719">
    <property type="entry name" value="GLYCOSYL_HYDROL_F2_1"/>
    <property type="match status" value="1"/>
</dbReference>
<sequence length="676" mass="76896">RIIAIVCVIIHSANGILYPMESESRQVKDLSGRWRFRTDNSSGRDTGFQERWWERRLAETGHVIDMPVPASYNDITQDKSIRDFVGWAWYETTFFAPNAWNNEVTNVWLRVGSAHYYAMVWLNGEQVMEHEGGHLPFECDVTMSLNFGATNRLTIAVNNTLTPNTLPPGEINHYNGKDDYPAGYFTQEYEFDFFNYAGIHRPVKLYTTPRLRIGEIVTSSDVTADHASATVHYQVTVTDSSRVGQEMASYNITVVLEDSTGAIVNKTSGGSGSITVTQPMLWWPVGMHDQVGYLYTMVVYAGRLGLSAPITTDVYRLKIGIRTVTVDQTLKINGRPFYVIGVGKHEDWDVRGKGFDWSMVVKDFNLLDWLGANAFRTSHYPYAEEIMQMCDERGIVVIDECPAVGMRSANNFVNKTLSHHLNVIGELVTRDRNHPSVIMWSVANEPSSQLPPAAQYFKTVLDRARELDPTRPATFVCNAGYDSDLATPYVDVVCVNKYEGWYDDPGHVEVIQKRLSYFLTQWHEKRSKPVIHMEWGAGAIAGFHSDPSLMYTEEYLCDVMREHFATFDSLRTGSNPVLAGEMIWNFADFATAQATTRAYGNRKGIFTRQRQPKSPAFVIRDRYRALRNQSVAERQTELDLIGKHWVGDYAFLENMTQARLNDVTTRLHSFIISRYI</sequence>
<evidence type="ECO:0000256" key="2">
    <source>
        <dbReference type="ARBA" id="ARBA00022801"/>
    </source>
</evidence>
<reference evidence="7" key="1">
    <citation type="journal article" date="2002" name="Science">
        <title>The draft genome of Ciona intestinalis: insights into chordate and vertebrate origins.</title>
        <authorList>
            <person name="Dehal P."/>
            <person name="Satou Y."/>
            <person name="Campbell R.K."/>
            <person name="Chapman J."/>
            <person name="Degnan B."/>
            <person name="De Tomaso A."/>
            <person name="Davidson B."/>
            <person name="Di Gregorio A."/>
            <person name="Gelpke M."/>
            <person name="Goodstein D.M."/>
            <person name="Harafuji N."/>
            <person name="Hastings K.E."/>
            <person name="Ho I."/>
            <person name="Hotta K."/>
            <person name="Huang W."/>
            <person name="Kawashima T."/>
            <person name="Lemaire P."/>
            <person name="Martinez D."/>
            <person name="Meinertzhagen I.A."/>
            <person name="Necula S."/>
            <person name="Nonaka M."/>
            <person name="Putnam N."/>
            <person name="Rash S."/>
            <person name="Saiga H."/>
            <person name="Satake M."/>
            <person name="Terry A."/>
            <person name="Yamada L."/>
            <person name="Wang H.G."/>
            <person name="Awazu S."/>
            <person name="Azumi K."/>
            <person name="Boore J."/>
            <person name="Branno M."/>
            <person name="Chin-Bow S."/>
            <person name="DeSantis R."/>
            <person name="Doyle S."/>
            <person name="Francino P."/>
            <person name="Keys D.N."/>
            <person name="Haga S."/>
            <person name="Hayashi H."/>
            <person name="Hino K."/>
            <person name="Imai K.S."/>
            <person name="Inaba K."/>
            <person name="Kano S."/>
            <person name="Kobayashi K."/>
            <person name="Kobayashi M."/>
            <person name="Lee B.I."/>
            <person name="Makabe K.W."/>
            <person name="Manohar C."/>
            <person name="Matassi G."/>
            <person name="Medina M."/>
            <person name="Mochizuki Y."/>
            <person name="Mount S."/>
            <person name="Morishita T."/>
            <person name="Miura S."/>
            <person name="Nakayama A."/>
            <person name="Nishizaka S."/>
            <person name="Nomoto H."/>
            <person name="Ohta F."/>
            <person name="Oishi K."/>
            <person name="Rigoutsos I."/>
            <person name="Sano M."/>
            <person name="Sasaki A."/>
            <person name="Sasakura Y."/>
            <person name="Shoguchi E."/>
            <person name="Shin-i T."/>
            <person name="Spagnuolo A."/>
            <person name="Stainier D."/>
            <person name="Suzuki M.M."/>
            <person name="Tassy O."/>
            <person name="Takatori N."/>
            <person name="Tokuoka M."/>
            <person name="Yagi K."/>
            <person name="Yoshizaki F."/>
            <person name="Wada S."/>
            <person name="Zhang C."/>
            <person name="Hyatt P.D."/>
            <person name="Larimer F."/>
            <person name="Detter C."/>
            <person name="Doggett N."/>
            <person name="Glavina T."/>
            <person name="Hawkins T."/>
            <person name="Richardson P."/>
            <person name="Lucas S."/>
            <person name="Kohara Y."/>
            <person name="Levine M."/>
            <person name="Satoh N."/>
            <person name="Rokhsar D.S."/>
        </authorList>
    </citation>
    <scope>NUCLEOTIDE SEQUENCE [LARGE SCALE GENOMIC DNA]</scope>
</reference>
<dbReference type="PANTHER" id="PTHR10066">
    <property type="entry name" value="BETA-GLUCURONIDASE"/>
    <property type="match status" value="1"/>
</dbReference>
<dbReference type="InParanoid" id="F6SKU8"/>
<dbReference type="GO" id="GO:0005975">
    <property type="term" value="P:carbohydrate metabolic process"/>
    <property type="evidence" value="ECO:0007669"/>
    <property type="project" value="InterPro"/>
</dbReference>
<dbReference type="SUPFAM" id="SSF49303">
    <property type="entry name" value="beta-Galactosidase/glucuronidase domain"/>
    <property type="match status" value="1"/>
</dbReference>
<evidence type="ECO:0000256" key="1">
    <source>
        <dbReference type="ARBA" id="ARBA00007401"/>
    </source>
</evidence>
<evidence type="ECO:0000313" key="7">
    <source>
        <dbReference type="Proteomes" id="UP000008144"/>
    </source>
</evidence>
<evidence type="ECO:0000313" key="6">
    <source>
        <dbReference type="Ensembl" id="ENSCINP00000010614.3"/>
    </source>
</evidence>
<reference evidence="6" key="2">
    <citation type="journal article" date="2008" name="Genome Biol.">
        <title>Improved genome assembly and evidence-based global gene model set for the chordate Ciona intestinalis: new insight into intron and operon populations.</title>
        <authorList>
            <person name="Satou Y."/>
            <person name="Mineta K."/>
            <person name="Ogasawara M."/>
            <person name="Sasakura Y."/>
            <person name="Shoguchi E."/>
            <person name="Ueno K."/>
            <person name="Yamada L."/>
            <person name="Matsumoto J."/>
            <person name="Wasserscheid J."/>
            <person name="Dewar K."/>
            <person name="Wiley G.B."/>
            <person name="Macmil S.L."/>
            <person name="Roe B.A."/>
            <person name="Zeller R.W."/>
            <person name="Hastings K.E."/>
            <person name="Lemaire P."/>
            <person name="Lindquist E."/>
            <person name="Endo T."/>
            <person name="Hotta K."/>
            <person name="Inaba K."/>
        </authorList>
    </citation>
    <scope>NUCLEOTIDE SEQUENCE [LARGE SCALE GENOMIC DNA]</scope>
    <source>
        <strain evidence="6">wild type</strain>
    </source>
</reference>
<accession>F6SKU8</accession>
<dbReference type="Gene3D" id="3.20.20.80">
    <property type="entry name" value="Glycosidases"/>
    <property type="match status" value="1"/>
</dbReference>
<protein>
    <recommendedName>
        <fullName evidence="8">Beta-glucuronidase</fullName>
    </recommendedName>
</protein>
<organism evidence="6 7">
    <name type="scientific">Ciona intestinalis</name>
    <name type="common">Transparent sea squirt</name>
    <name type="synonym">Ascidia intestinalis</name>
    <dbReference type="NCBI Taxonomy" id="7719"/>
    <lineage>
        <taxon>Eukaryota</taxon>
        <taxon>Metazoa</taxon>
        <taxon>Chordata</taxon>
        <taxon>Tunicata</taxon>
        <taxon>Ascidiacea</taxon>
        <taxon>Phlebobranchia</taxon>
        <taxon>Cionidae</taxon>
        <taxon>Ciona</taxon>
    </lineage>
</organism>